<proteinExistence type="predicted"/>
<evidence type="ECO:0000313" key="4">
    <source>
        <dbReference type="Proteomes" id="UP000054097"/>
    </source>
</evidence>
<evidence type="ECO:0000313" key="3">
    <source>
        <dbReference type="EMBL" id="KIM31214.1"/>
    </source>
</evidence>
<dbReference type="AlphaFoldDB" id="A0A0C3BGE5"/>
<dbReference type="OrthoDB" id="2269034at2759"/>
<gene>
    <name evidence="3" type="ORF">M408DRAFT_255710</name>
</gene>
<dbReference type="InterPro" id="IPR036047">
    <property type="entry name" value="F-box-like_dom_sf"/>
</dbReference>
<dbReference type="SUPFAM" id="SSF81383">
    <property type="entry name" value="F-box domain"/>
    <property type="match status" value="1"/>
</dbReference>
<dbReference type="HOGENOM" id="CLU_557973_0_0_1"/>
<sequence>MPYSSNLPPEIQEKVERLTECQKQITGLESQLIQFKKEKDRLEEELLDYHVDKTPERPVSAVMVAVGRTNIQKLPDEMLLHILEYFLSKNHRLIRRLLLVGNHWNRMVMQSPRLWARIQLSPLDYEEYRYSSASLLRYVEVCIQRSKSVPLDIELDYEYLRTREEYVQERILRTVYDITDSSSLADQVSNLDFVSPEYDAYFEQTTNELSTLIGPMGAHMERWRSLYLCLPVYDYSLALNILEMMRRAAPNLESVSLSQIEYILDMNDHGWFDEDETPLLSIPSLRSLKLDDAEAALLLKDIVMTPSALVHLDIISDADLRALYQLQGFTTLRTLKLRIRGYFGLPPVPGTEKLPIPLRELRELNLEGDLRPLKAFQFDLPNLQCLRISDGGNSEFQLPANLSPEYIHWSSDGYQTLNIIQSTIKAILQCCSRVTVFKVFRDNYESVLEEIHKASDLPVSLETITVDLVGVERVHIDVATLRP</sequence>
<reference evidence="4" key="2">
    <citation type="submission" date="2015-01" db="EMBL/GenBank/DDBJ databases">
        <title>Evolutionary Origins and Diversification of the Mycorrhizal Mutualists.</title>
        <authorList>
            <consortium name="DOE Joint Genome Institute"/>
            <consortium name="Mycorrhizal Genomics Consortium"/>
            <person name="Kohler A."/>
            <person name="Kuo A."/>
            <person name="Nagy L.G."/>
            <person name="Floudas D."/>
            <person name="Copeland A."/>
            <person name="Barry K.W."/>
            <person name="Cichocki N."/>
            <person name="Veneault-Fourrey C."/>
            <person name="LaButti K."/>
            <person name="Lindquist E.A."/>
            <person name="Lipzen A."/>
            <person name="Lundell T."/>
            <person name="Morin E."/>
            <person name="Murat C."/>
            <person name="Riley R."/>
            <person name="Ohm R."/>
            <person name="Sun H."/>
            <person name="Tunlid A."/>
            <person name="Henrissat B."/>
            <person name="Grigoriev I.V."/>
            <person name="Hibbett D.S."/>
            <person name="Martin F."/>
        </authorList>
    </citation>
    <scope>NUCLEOTIDE SEQUENCE [LARGE SCALE GENOMIC DNA]</scope>
    <source>
        <strain evidence="4">MAFF 305830</strain>
    </source>
</reference>
<dbReference type="Gene3D" id="1.20.1280.50">
    <property type="match status" value="1"/>
</dbReference>
<dbReference type="InterPro" id="IPR001810">
    <property type="entry name" value="F-box_dom"/>
</dbReference>
<accession>A0A0C3BGE5</accession>
<protein>
    <recommendedName>
        <fullName evidence="2">F-box domain-containing protein</fullName>
    </recommendedName>
</protein>
<dbReference type="InterPro" id="IPR032675">
    <property type="entry name" value="LRR_dom_sf"/>
</dbReference>
<feature type="domain" description="F-box" evidence="2">
    <location>
        <begin position="68"/>
        <end position="118"/>
    </location>
</feature>
<dbReference type="PROSITE" id="PS50181">
    <property type="entry name" value="FBOX"/>
    <property type="match status" value="1"/>
</dbReference>
<dbReference type="EMBL" id="KN824282">
    <property type="protein sequence ID" value="KIM31214.1"/>
    <property type="molecule type" value="Genomic_DNA"/>
</dbReference>
<evidence type="ECO:0000256" key="1">
    <source>
        <dbReference type="SAM" id="Coils"/>
    </source>
</evidence>
<reference evidence="3 4" key="1">
    <citation type="submission" date="2014-04" db="EMBL/GenBank/DDBJ databases">
        <authorList>
            <consortium name="DOE Joint Genome Institute"/>
            <person name="Kuo A."/>
            <person name="Zuccaro A."/>
            <person name="Kohler A."/>
            <person name="Nagy L.G."/>
            <person name="Floudas D."/>
            <person name="Copeland A."/>
            <person name="Barry K.W."/>
            <person name="Cichocki N."/>
            <person name="Veneault-Fourrey C."/>
            <person name="LaButti K."/>
            <person name="Lindquist E.A."/>
            <person name="Lipzen A."/>
            <person name="Lundell T."/>
            <person name="Morin E."/>
            <person name="Murat C."/>
            <person name="Sun H."/>
            <person name="Tunlid A."/>
            <person name="Henrissat B."/>
            <person name="Grigoriev I.V."/>
            <person name="Hibbett D.S."/>
            <person name="Martin F."/>
            <person name="Nordberg H.P."/>
            <person name="Cantor M.N."/>
            <person name="Hua S.X."/>
        </authorList>
    </citation>
    <scope>NUCLEOTIDE SEQUENCE [LARGE SCALE GENOMIC DNA]</scope>
    <source>
        <strain evidence="3 4">MAFF 305830</strain>
    </source>
</reference>
<evidence type="ECO:0000259" key="2">
    <source>
        <dbReference type="PROSITE" id="PS50181"/>
    </source>
</evidence>
<dbReference type="Gene3D" id="3.80.10.10">
    <property type="entry name" value="Ribonuclease Inhibitor"/>
    <property type="match status" value="1"/>
</dbReference>
<dbReference type="Pfam" id="PF12937">
    <property type="entry name" value="F-box-like"/>
    <property type="match status" value="1"/>
</dbReference>
<dbReference type="SUPFAM" id="SSF52047">
    <property type="entry name" value="RNI-like"/>
    <property type="match status" value="1"/>
</dbReference>
<organism evidence="3 4">
    <name type="scientific">Serendipita vermifera MAFF 305830</name>
    <dbReference type="NCBI Taxonomy" id="933852"/>
    <lineage>
        <taxon>Eukaryota</taxon>
        <taxon>Fungi</taxon>
        <taxon>Dikarya</taxon>
        <taxon>Basidiomycota</taxon>
        <taxon>Agaricomycotina</taxon>
        <taxon>Agaricomycetes</taxon>
        <taxon>Sebacinales</taxon>
        <taxon>Serendipitaceae</taxon>
        <taxon>Serendipita</taxon>
    </lineage>
</organism>
<keyword evidence="4" id="KW-1185">Reference proteome</keyword>
<name>A0A0C3BGE5_SERVB</name>
<feature type="coiled-coil region" evidence="1">
    <location>
        <begin position="11"/>
        <end position="52"/>
    </location>
</feature>
<dbReference type="Proteomes" id="UP000054097">
    <property type="component" value="Unassembled WGS sequence"/>
</dbReference>
<keyword evidence="1" id="KW-0175">Coiled coil</keyword>